<reference evidence="12" key="1">
    <citation type="submission" date="2022-01" db="UniProtKB">
        <authorList>
            <consortium name="EnsemblMetazoa"/>
        </authorList>
    </citation>
    <scope>IDENTIFICATION</scope>
</reference>
<dbReference type="AlphaFoldDB" id="A0A8I6RRV8"/>
<dbReference type="GO" id="GO:0005743">
    <property type="term" value="C:mitochondrial inner membrane"/>
    <property type="evidence" value="ECO:0007669"/>
    <property type="project" value="UniProtKB-SubCell"/>
</dbReference>
<dbReference type="InterPro" id="IPR038532">
    <property type="entry name" value="NDUFS4-like_sf"/>
</dbReference>
<evidence type="ECO:0000256" key="9">
    <source>
        <dbReference type="ARBA" id="ARBA00023128"/>
    </source>
</evidence>
<dbReference type="GO" id="GO:0022900">
    <property type="term" value="P:electron transport chain"/>
    <property type="evidence" value="ECO:0007669"/>
    <property type="project" value="InterPro"/>
</dbReference>
<evidence type="ECO:0000256" key="1">
    <source>
        <dbReference type="ARBA" id="ARBA00003195"/>
    </source>
</evidence>
<evidence type="ECO:0000256" key="3">
    <source>
        <dbReference type="ARBA" id="ARBA00015796"/>
    </source>
</evidence>
<keyword evidence="5 11" id="KW-0679">Respiratory chain</keyword>
<evidence type="ECO:0000256" key="6">
    <source>
        <dbReference type="ARBA" id="ARBA00022792"/>
    </source>
</evidence>
<dbReference type="InterPro" id="IPR006885">
    <property type="entry name" value="NADH_UbQ_FeS_4_mit-like"/>
</dbReference>
<evidence type="ECO:0000313" key="12">
    <source>
        <dbReference type="EnsemblMetazoa" id="XP_014250362.1"/>
    </source>
</evidence>
<dbReference type="EnsemblMetazoa" id="XM_014394876.2">
    <property type="protein sequence ID" value="XP_014250362.1"/>
    <property type="gene ID" value="LOC106667150"/>
</dbReference>
<comment type="function">
    <text evidence="1 11">Accessory subunit of the mitochondrial membrane respiratory chain NADH dehydrogenase (Complex I), that is believed not to be involved in catalysis. Complex I functions in the transfer of electrons from NADH to the respiratory chain. The immediate electron acceptor for the enzyme is believed to be ubiquinone.</text>
</comment>
<dbReference type="GeneID" id="106667150"/>
<proteinExistence type="inferred from homology"/>
<evidence type="ECO:0000256" key="10">
    <source>
        <dbReference type="ARBA" id="ARBA00023136"/>
    </source>
</evidence>
<keyword evidence="9 11" id="KW-0496">Mitochondrion</keyword>
<dbReference type="Gene3D" id="3.30.160.190">
    <property type="entry name" value="atu1810 like domain"/>
    <property type="match status" value="1"/>
</dbReference>
<protein>
    <recommendedName>
        <fullName evidence="3 11">NADH dehydrogenase [ubiquinone] iron-sulfur protein 4, mitochondrial</fullName>
    </recommendedName>
</protein>
<keyword evidence="4 11" id="KW-0813">Transport</keyword>
<name>A0A8I6RRV8_CIMLE</name>
<keyword evidence="8 11" id="KW-0249">Electron transport</keyword>
<dbReference type="PANTHER" id="PTHR12219:SF8">
    <property type="entry name" value="NADH DEHYDROGENASE [UBIQUINONE] IRON-SULFUR PROTEIN 4, MITOCHONDRIAL"/>
    <property type="match status" value="1"/>
</dbReference>
<dbReference type="Proteomes" id="UP000494040">
    <property type="component" value="Unassembled WGS sequence"/>
</dbReference>
<accession>A0A8I6RRV8</accession>
<evidence type="ECO:0000256" key="2">
    <source>
        <dbReference type="ARBA" id="ARBA00005882"/>
    </source>
</evidence>
<dbReference type="KEGG" id="clec:106667150"/>
<comment type="similarity">
    <text evidence="2 11">Belongs to the complex I NDUFS4 subunit family.</text>
</comment>
<evidence type="ECO:0000313" key="13">
    <source>
        <dbReference type="Proteomes" id="UP000494040"/>
    </source>
</evidence>
<keyword evidence="7 11" id="KW-0809">Transit peptide</keyword>
<evidence type="ECO:0000256" key="4">
    <source>
        <dbReference type="ARBA" id="ARBA00022448"/>
    </source>
</evidence>
<keyword evidence="13" id="KW-1185">Reference proteome</keyword>
<evidence type="ECO:0000256" key="8">
    <source>
        <dbReference type="ARBA" id="ARBA00022982"/>
    </source>
</evidence>
<dbReference type="FunFam" id="3.30.160.190:FF:000001">
    <property type="entry name" value="NADH-ubiquinone oxidoreductase 21 kDa subunit mitochondrial"/>
    <property type="match status" value="1"/>
</dbReference>
<dbReference type="PANTHER" id="PTHR12219">
    <property type="entry name" value="NADH-UBIQUINONE OXIDOREDUCTASE"/>
    <property type="match status" value="1"/>
</dbReference>
<evidence type="ECO:0000256" key="7">
    <source>
        <dbReference type="ARBA" id="ARBA00022946"/>
    </source>
</evidence>
<dbReference type="RefSeq" id="XP_014250362.1">
    <property type="nucleotide sequence ID" value="XM_014394876.2"/>
</dbReference>
<sequence>MASQILQKSVFALNGNLIKSIRSQTIYTCSKVNNRNVDDLKKEREPSKLDNSLALSAKAEPLKPVEMITVEKEILSPITGVPEEHIKGRRVRISLASKSPMQSGTDNTHSWVMTFDTRVRWENPLMGWTSTGDPLSNMSLEFTSKEDAVSFCDKNGWEWFIESEKPTAFKVKSYGYNFSWDKRTRVSTK</sequence>
<evidence type="ECO:0000256" key="5">
    <source>
        <dbReference type="ARBA" id="ARBA00022660"/>
    </source>
</evidence>
<dbReference type="OMA" id="AMAYCER"/>
<organism evidence="12 13">
    <name type="scientific">Cimex lectularius</name>
    <name type="common">Bed bug</name>
    <name type="synonym">Acanthia lectularia</name>
    <dbReference type="NCBI Taxonomy" id="79782"/>
    <lineage>
        <taxon>Eukaryota</taxon>
        <taxon>Metazoa</taxon>
        <taxon>Ecdysozoa</taxon>
        <taxon>Arthropoda</taxon>
        <taxon>Hexapoda</taxon>
        <taxon>Insecta</taxon>
        <taxon>Pterygota</taxon>
        <taxon>Neoptera</taxon>
        <taxon>Paraneoptera</taxon>
        <taxon>Hemiptera</taxon>
        <taxon>Heteroptera</taxon>
        <taxon>Panheteroptera</taxon>
        <taxon>Cimicomorpha</taxon>
        <taxon>Cimicidae</taxon>
        <taxon>Cimex</taxon>
    </lineage>
</organism>
<dbReference type="Pfam" id="PF04800">
    <property type="entry name" value="NDUS4"/>
    <property type="match status" value="1"/>
</dbReference>
<evidence type="ECO:0000256" key="11">
    <source>
        <dbReference type="RuleBase" id="RU367010"/>
    </source>
</evidence>
<keyword evidence="6 11" id="KW-0999">Mitochondrion inner membrane</keyword>
<dbReference type="OrthoDB" id="3089at2759"/>
<comment type="subcellular location">
    <subcellularLocation>
        <location evidence="11">Mitochondrion inner membrane</location>
        <topology evidence="11">Peripheral membrane protein</topology>
        <orientation evidence="11">Matrix side</orientation>
    </subcellularLocation>
</comment>
<keyword evidence="10 11" id="KW-0472">Membrane</keyword>